<evidence type="ECO:0000313" key="4">
    <source>
        <dbReference type="EMBL" id="SAL39894.1"/>
    </source>
</evidence>
<keyword evidence="2" id="KW-0547">Nucleotide-binding</keyword>
<dbReference type="InterPro" id="IPR003812">
    <property type="entry name" value="Fido"/>
</dbReference>
<dbReference type="PROSITE" id="PS51459">
    <property type="entry name" value="FIDO"/>
    <property type="match status" value="1"/>
</dbReference>
<organism evidence="4 5">
    <name type="scientific">Caballeronia udeis</name>
    <dbReference type="NCBI Taxonomy" id="1232866"/>
    <lineage>
        <taxon>Bacteria</taxon>
        <taxon>Pseudomonadati</taxon>
        <taxon>Pseudomonadota</taxon>
        <taxon>Betaproteobacteria</taxon>
        <taxon>Burkholderiales</taxon>
        <taxon>Burkholderiaceae</taxon>
        <taxon>Caballeronia</taxon>
    </lineage>
</organism>
<feature type="active site" evidence="1">
    <location>
        <position position="315"/>
    </location>
</feature>
<protein>
    <submittedName>
        <fullName evidence="4">Putative filamentation induced by cAMP protein Fic</fullName>
    </submittedName>
</protein>
<dbReference type="GO" id="GO:0005524">
    <property type="term" value="F:ATP binding"/>
    <property type="evidence" value="ECO:0007669"/>
    <property type="project" value="UniProtKB-KW"/>
</dbReference>
<dbReference type="Pfam" id="PF02661">
    <property type="entry name" value="Fic"/>
    <property type="match status" value="1"/>
</dbReference>
<dbReference type="EMBL" id="FCOK02000026">
    <property type="protein sequence ID" value="SAL39894.1"/>
    <property type="molecule type" value="Genomic_DNA"/>
</dbReference>
<gene>
    <name evidence="4" type="ORF">AWB69_03992</name>
</gene>
<dbReference type="InterPro" id="IPR036597">
    <property type="entry name" value="Fido-like_dom_sf"/>
</dbReference>
<evidence type="ECO:0000256" key="2">
    <source>
        <dbReference type="PIRSR" id="PIRSR640198-2"/>
    </source>
</evidence>
<reference evidence="4 5" key="1">
    <citation type="submission" date="2016-01" db="EMBL/GenBank/DDBJ databases">
        <authorList>
            <person name="Oliw E.H."/>
        </authorList>
    </citation>
    <scope>NUCLEOTIDE SEQUENCE [LARGE SCALE GENOMIC DNA]</scope>
    <source>
        <strain evidence="4">LMG 27134</strain>
    </source>
</reference>
<dbReference type="PANTHER" id="PTHR13504">
    <property type="entry name" value="FIDO DOMAIN-CONTAINING PROTEIN DDB_G0283145"/>
    <property type="match status" value="1"/>
</dbReference>
<name>A0A158H6B7_9BURK</name>
<proteinExistence type="predicted"/>
<evidence type="ECO:0000313" key="5">
    <source>
        <dbReference type="Proteomes" id="UP000054683"/>
    </source>
</evidence>
<evidence type="ECO:0000256" key="1">
    <source>
        <dbReference type="PIRSR" id="PIRSR640198-1"/>
    </source>
</evidence>
<dbReference type="SUPFAM" id="SSF140931">
    <property type="entry name" value="Fic-like"/>
    <property type="match status" value="1"/>
</dbReference>
<feature type="binding site" evidence="2">
    <location>
        <begin position="319"/>
        <end position="326"/>
    </location>
    <ligand>
        <name>ATP</name>
        <dbReference type="ChEBI" id="CHEBI:30616"/>
    </ligand>
</feature>
<dbReference type="OrthoDB" id="9813719at2"/>
<accession>A0A158H6B7</accession>
<feature type="domain" description="Fido" evidence="3">
    <location>
        <begin position="230"/>
        <end position="380"/>
    </location>
</feature>
<dbReference type="Proteomes" id="UP000054683">
    <property type="component" value="Unassembled WGS sequence"/>
</dbReference>
<dbReference type="PANTHER" id="PTHR13504:SF38">
    <property type="entry name" value="FIDO DOMAIN-CONTAINING PROTEIN"/>
    <property type="match status" value="1"/>
</dbReference>
<dbReference type="Gene3D" id="1.10.3290.10">
    <property type="entry name" value="Fido-like domain"/>
    <property type="match status" value="1"/>
</dbReference>
<keyword evidence="2" id="KW-0067">ATP-binding</keyword>
<dbReference type="InterPro" id="IPR040198">
    <property type="entry name" value="Fido_containing"/>
</dbReference>
<sequence>MTAVGYQYLHHKLNAGAQAPRRPALVKPVTRLTEINGCLAVPQHIAPRDDAYLEHVLFALKHEGTNLGILAQALPAISGDILIAALKRAPNGIFIRKACFLWESFTGDQLPDAPAVGGAAVGLFDPKRYITGPSVRNARWRVDFNGLGSLRYCATVERTPAVVSLLDSDILGRAQEFMASLPAEMMDRAINWAYLHETQDSFAIEKESPTEDKARRFVALLRQAHEGHPLNEDYLVELQNICVTNPLDQAAGYRSQQNHLQNGLRGAAGVTYVPPPPDMLPELMDAWLAFANAAPTQIDPIVAASISSFGFVFLHPFMDGNGRLSRFLIHQALCSSGKLQHGLLLPVSIAMKRHELQYLEALQDFSKPLREHWRVLWIDDANFEFEFLGSPSMYRYWDATPAVEFVLRMADEALEVELRRETQFLRHYDTVLRAVNERFDVRGSTLSTLVMMCLDNGGVVSKNRRKQFAGMVPEAVFEAIERATKAVLDAESEDTRGLGTPPLESL</sequence>
<dbReference type="RefSeq" id="WP_062087621.1">
    <property type="nucleotide sequence ID" value="NZ_FCOK02000026.1"/>
</dbReference>
<dbReference type="AlphaFoldDB" id="A0A158H6B7"/>
<evidence type="ECO:0000259" key="3">
    <source>
        <dbReference type="PROSITE" id="PS51459"/>
    </source>
</evidence>